<dbReference type="PANTHER" id="PTHR43639:SF1">
    <property type="entry name" value="SHORT-CHAIN DEHYDROGENASE_REDUCTASE FAMILY PROTEIN"/>
    <property type="match status" value="1"/>
</dbReference>
<evidence type="ECO:0000313" key="5">
    <source>
        <dbReference type="Proteomes" id="UP000305778"/>
    </source>
</evidence>
<dbReference type="PRINTS" id="PR00080">
    <property type="entry name" value="SDRFAMILY"/>
</dbReference>
<gene>
    <name evidence="4" type="ORF">FCI23_11150</name>
</gene>
<dbReference type="FunFam" id="3.40.50.720:FF:000084">
    <property type="entry name" value="Short-chain dehydrogenase reductase"/>
    <property type="match status" value="1"/>
</dbReference>
<dbReference type="Gene3D" id="3.40.50.720">
    <property type="entry name" value="NAD(P)-binding Rossmann-like Domain"/>
    <property type="match status" value="1"/>
</dbReference>
<dbReference type="PROSITE" id="PS00061">
    <property type="entry name" value="ADH_SHORT"/>
    <property type="match status" value="1"/>
</dbReference>
<dbReference type="NCBIfam" id="NF005559">
    <property type="entry name" value="PRK07231.1"/>
    <property type="match status" value="1"/>
</dbReference>
<comment type="caution">
    <text evidence="4">The sequence shown here is derived from an EMBL/GenBank/DDBJ whole genome shotgun (WGS) entry which is preliminary data.</text>
</comment>
<proteinExistence type="inferred from homology"/>
<evidence type="ECO:0000259" key="3">
    <source>
        <dbReference type="SMART" id="SM00822"/>
    </source>
</evidence>
<dbReference type="Proteomes" id="UP000305778">
    <property type="component" value="Unassembled WGS sequence"/>
</dbReference>
<evidence type="ECO:0000256" key="1">
    <source>
        <dbReference type="ARBA" id="ARBA00006484"/>
    </source>
</evidence>
<dbReference type="GO" id="GO:0016491">
    <property type="term" value="F:oxidoreductase activity"/>
    <property type="evidence" value="ECO:0007669"/>
    <property type="project" value="UniProtKB-KW"/>
</dbReference>
<keyword evidence="5" id="KW-1185">Reference proteome</keyword>
<dbReference type="InterPro" id="IPR057326">
    <property type="entry name" value="KR_dom"/>
</dbReference>
<dbReference type="PRINTS" id="PR00081">
    <property type="entry name" value="GDHRDH"/>
</dbReference>
<dbReference type="InterPro" id="IPR002347">
    <property type="entry name" value="SDR_fam"/>
</dbReference>
<dbReference type="AlphaFoldDB" id="A0A4U0SQB6"/>
<dbReference type="PANTHER" id="PTHR43639">
    <property type="entry name" value="OXIDOREDUCTASE, SHORT-CHAIN DEHYDROGENASE/REDUCTASE FAMILY (AFU_ORTHOLOGUE AFUA_5G02870)"/>
    <property type="match status" value="1"/>
</dbReference>
<reference evidence="4 5" key="1">
    <citation type="submission" date="2019-04" db="EMBL/GenBank/DDBJ databases">
        <title>Streptomyces oryziradicis sp. nov., a novel actinomycete isolated from rhizosphere soil of rice (Oryza sativa L.).</title>
        <authorList>
            <person name="Li C."/>
        </authorList>
    </citation>
    <scope>NUCLEOTIDE SEQUENCE [LARGE SCALE GENOMIC DNA]</scope>
    <source>
        <strain evidence="4 5">NEAU-C40</strain>
    </source>
</reference>
<dbReference type="CDD" id="cd05233">
    <property type="entry name" value="SDR_c"/>
    <property type="match status" value="1"/>
</dbReference>
<dbReference type="OrthoDB" id="286404at2"/>
<name>A0A4U0SQB6_9ACTN</name>
<evidence type="ECO:0000256" key="2">
    <source>
        <dbReference type="ARBA" id="ARBA00023002"/>
    </source>
</evidence>
<dbReference type="RefSeq" id="WP_136723344.1">
    <property type="nucleotide sequence ID" value="NZ_SUMC01000008.1"/>
</dbReference>
<comment type="similarity">
    <text evidence="1">Belongs to the short-chain dehydrogenases/reductases (SDR) family.</text>
</comment>
<dbReference type="Pfam" id="PF13561">
    <property type="entry name" value="adh_short_C2"/>
    <property type="match status" value="1"/>
</dbReference>
<accession>A0A4U0SQB6</accession>
<sequence>MTSTDLAGATALVTGATSGIGRAAARSLAGRGAHVLISGRDTARGDQVVTAIRSSGGKADFIASDLGDADAVRALARQAIDLGGGHVDILINNAGIFPAGPTPDTTDDDIDSVYAVNVRAPFILVAELAPAMAARGQGAVVNVLSMVAHFGVAGMALYGSSKAALTLLTKAWAAEFGPRGVRVNAVSPGPTRTEGTERFGEQIDQLASLAPAGRPAAPEEIAAAITYLVSKDATFVHGAILDVDGGRNAA</sequence>
<feature type="domain" description="Ketoreductase" evidence="3">
    <location>
        <begin position="9"/>
        <end position="189"/>
    </location>
</feature>
<protein>
    <submittedName>
        <fullName evidence="4">SDR family oxidoreductase</fullName>
    </submittedName>
</protein>
<keyword evidence="2" id="KW-0560">Oxidoreductase</keyword>
<organism evidence="4 5">
    <name type="scientific">Actinacidiphila oryziradicis</name>
    <dbReference type="NCBI Taxonomy" id="2571141"/>
    <lineage>
        <taxon>Bacteria</taxon>
        <taxon>Bacillati</taxon>
        <taxon>Actinomycetota</taxon>
        <taxon>Actinomycetes</taxon>
        <taxon>Kitasatosporales</taxon>
        <taxon>Streptomycetaceae</taxon>
        <taxon>Actinacidiphila</taxon>
    </lineage>
</organism>
<dbReference type="InterPro" id="IPR036291">
    <property type="entry name" value="NAD(P)-bd_dom_sf"/>
</dbReference>
<evidence type="ECO:0000313" key="4">
    <source>
        <dbReference type="EMBL" id="TKA11393.1"/>
    </source>
</evidence>
<dbReference type="SUPFAM" id="SSF51735">
    <property type="entry name" value="NAD(P)-binding Rossmann-fold domains"/>
    <property type="match status" value="1"/>
</dbReference>
<dbReference type="SMART" id="SM00822">
    <property type="entry name" value="PKS_KR"/>
    <property type="match status" value="1"/>
</dbReference>
<dbReference type="InterPro" id="IPR020904">
    <property type="entry name" value="Sc_DH/Rdtase_CS"/>
</dbReference>
<dbReference type="EMBL" id="SUMC01000008">
    <property type="protein sequence ID" value="TKA11393.1"/>
    <property type="molecule type" value="Genomic_DNA"/>
</dbReference>